<dbReference type="AlphaFoldDB" id="A0A9N9IK42"/>
<dbReference type="PANTHER" id="PTHR22642">
    <property type="entry name" value="IMIDAZOLONEPROPIONASE"/>
    <property type="match status" value="1"/>
</dbReference>
<proteinExistence type="predicted"/>
<keyword evidence="1" id="KW-1133">Transmembrane helix</keyword>
<sequence>MSGTQRNSYPDEYDPLLNSRVCFHFIVLINDVMPRHARKRSELNYENPKTLQIQKRRLPYDQESEYNAQRICNILRILAIILVICTFLVLHKSKGSEGYIIYNANIYTADEQYPKIESFVVLDGKFVDIGTKFDLMKKWTNVQYIDLQGRTVVPGLIDAHAHLMQLGDMMNSVDLSGTKSIDEVRERIRAYISMHRDKNEWITGWGWDQTQWSSKLFPTFKDLDSDPELAQYPIALTRIDGHALWVNERILNILRKDKIPDKVDGGEIGKEKGTNQLTGIFIDNAMELVFEKKPLITEEQSLMRIRTAISRMNFHGLTGIHDAGVTPDTLDLYKKIIKTDPEEFNIRNYAMIDCQRNSYCGEKVERIERLGEGRLTVRSVKLFMDGALGSWGA</sequence>
<dbReference type="InterPro" id="IPR032466">
    <property type="entry name" value="Metal_Hydrolase"/>
</dbReference>
<dbReference type="GO" id="GO:0016810">
    <property type="term" value="F:hydrolase activity, acting on carbon-nitrogen (but not peptide) bonds"/>
    <property type="evidence" value="ECO:0007669"/>
    <property type="project" value="InterPro"/>
</dbReference>
<feature type="transmembrane region" description="Helical" evidence="1">
    <location>
        <begin position="74"/>
        <end position="91"/>
    </location>
</feature>
<dbReference type="Gene3D" id="2.30.40.10">
    <property type="entry name" value="Urease, subunit C, domain 1"/>
    <property type="match status" value="1"/>
</dbReference>
<dbReference type="SUPFAM" id="SSF51556">
    <property type="entry name" value="Metallo-dependent hydrolases"/>
    <property type="match status" value="1"/>
</dbReference>
<dbReference type="Gene3D" id="3.10.310.70">
    <property type="match status" value="1"/>
</dbReference>
<feature type="domain" description="Amidohydrolase 3" evidence="2">
    <location>
        <begin position="144"/>
        <end position="391"/>
    </location>
</feature>
<organism evidence="3 4">
    <name type="scientific">Acaulospora morrowiae</name>
    <dbReference type="NCBI Taxonomy" id="94023"/>
    <lineage>
        <taxon>Eukaryota</taxon>
        <taxon>Fungi</taxon>
        <taxon>Fungi incertae sedis</taxon>
        <taxon>Mucoromycota</taxon>
        <taxon>Glomeromycotina</taxon>
        <taxon>Glomeromycetes</taxon>
        <taxon>Diversisporales</taxon>
        <taxon>Acaulosporaceae</taxon>
        <taxon>Acaulospora</taxon>
    </lineage>
</organism>
<evidence type="ECO:0000256" key="1">
    <source>
        <dbReference type="SAM" id="Phobius"/>
    </source>
</evidence>
<dbReference type="Pfam" id="PF07969">
    <property type="entry name" value="Amidohydro_3"/>
    <property type="match status" value="1"/>
</dbReference>
<dbReference type="SUPFAM" id="SSF51338">
    <property type="entry name" value="Composite domain of metallo-dependent hydrolases"/>
    <property type="match status" value="1"/>
</dbReference>
<keyword evidence="1" id="KW-0472">Membrane</keyword>
<dbReference type="OrthoDB" id="3501663at2759"/>
<evidence type="ECO:0000259" key="2">
    <source>
        <dbReference type="Pfam" id="PF07969"/>
    </source>
</evidence>
<dbReference type="EMBL" id="CAJVPV010029610">
    <property type="protein sequence ID" value="CAG8738967.1"/>
    <property type="molecule type" value="Genomic_DNA"/>
</dbReference>
<accession>A0A9N9IK42</accession>
<dbReference type="PANTHER" id="PTHR22642:SF2">
    <property type="entry name" value="PROTEIN LONG AFTER FAR-RED 3"/>
    <property type="match status" value="1"/>
</dbReference>
<comment type="caution">
    <text evidence="3">The sequence shown here is derived from an EMBL/GenBank/DDBJ whole genome shotgun (WGS) entry which is preliminary data.</text>
</comment>
<evidence type="ECO:0000313" key="4">
    <source>
        <dbReference type="Proteomes" id="UP000789342"/>
    </source>
</evidence>
<dbReference type="InterPro" id="IPR013108">
    <property type="entry name" value="Amidohydro_3"/>
</dbReference>
<keyword evidence="4" id="KW-1185">Reference proteome</keyword>
<dbReference type="Gene3D" id="3.20.20.140">
    <property type="entry name" value="Metal-dependent hydrolases"/>
    <property type="match status" value="1"/>
</dbReference>
<keyword evidence="1" id="KW-0812">Transmembrane</keyword>
<feature type="non-terminal residue" evidence="3">
    <location>
        <position position="393"/>
    </location>
</feature>
<protein>
    <submittedName>
        <fullName evidence="3">18657_t:CDS:1</fullName>
    </submittedName>
</protein>
<reference evidence="3" key="1">
    <citation type="submission" date="2021-06" db="EMBL/GenBank/DDBJ databases">
        <authorList>
            <person name="Kallberg Y."/>
            <person name="Tangrot J."/>
            <person name="Rosling A."/>
        </authorList>
    </citation>
    <scope>NUCLEOTIDE SEQUENCE</scope>
    <source>
        <strain evidence="3">CL551</strain>
    </source>
</reference>
<gene>
    <name evidence="3" type="ORF">AMORRO_LOCUS14572</name>
</gene>
<evidence type="ECO:0000313" key="3">
    <source>
        <dbReference type="EMBL" id="CAG8738967.1"/>
    </source>
</evidence>
<dbReference type="InterPro" id="IPR011059">
    <property type="entry name" value="Metal-dep_hydrolase_composite"/>
</dbReference>
<name>A0A9N9IK42_9GLOM</name>
<dbReference type="Proteomes" id="UP000789342">
    <property type="component" value="Unassembled WGS sequence"/>
</dbReference>